<reference evidence="1 2" key="1">
    <citation type="journal article" date="2016" name="Int. J. Syst. Evol. Microbiol.">
        <title>Lysobacter erysipheiresistens sp. nov., an antagonist of powdery mildew, isolated from tobacco-cultivated soil.</title>
        <authorList>
            <person name="Xie B."/>
            <person name="Li T."/>
            <person name="Lin X."/>
            <person name="Wang C.J."/>
            <person name="Chen Y.J."/>
            <person name="Liu W.J."/>
            <person name="Zhao Z.W."/>
        </authorList>
    </citation>
    <scope>NUCLEOTIDE SEQUENCE [LARGE SCALE GENOMIC DNA]</scope>
    <source>
        <strain evidence="1 2">RS-LYSO-3</strain>
    </source>
</reference>
<dbReference type="Proteomes" id="UP001355056">
    <property type="component" value="Unassembled WGS sequence"/>
</dbReference>
<organism evidence="1 2">
    <name type="scientific">Novilysobacter erysipheiresistens</name>
    <dbReference type="NCBI Taxonomy" id="1749332"/>
    <lineage>
        <taxon>Bacteria</taxon>
        <taxon>Pseudomonadati</taxon>
        <taxon>Pseudomonadota</taxon>
        <taxon>Gammaproteobacteria</taxon>
        <taxon>Lysobacterales</taxon>
        <taxon>Lysobacteraceae</taxon>
        <taxon>Novilysobacter</taxon>
    </lineage>
</organism>
<comment type="caution">
    <text evidence="1">The sequence shown here is derived from an EMBL/GenBank/DDBJ whole genome shotgun (WGS) entry which is preliminary data.</text>
</comment>
<accession>A0ABU7YU58</accession>
<sequence>MQTPMHAISVATATLLVLAVSGCHPDYVIGDPAAADPDGVPCSESEGASAVWIDVEGTGSSIHPSDEECAVDRNTTITWRSAEEFHLRFPGANPGGRGVGATFDSRADGRRYHLSIDADNASGRYEYEIISGNVIVDPVIIIRN</sequence>
<keyword evidence="2" id="KW-1185">Reference proteome</keyword>
<dbReference type="RefSeq" id="WP_332613879.1">
    <property type="nucleotide sequence ID" value="NZ_JAXGFP010000001.1"/>
</dbReference>
<evidence type="ECO:0008006" key="3">
    <source>
        <dbReference type="Google" id="ProtNLM"/>
    </source>
</evidence>
<evidence type="ECO:0000313" key="2">
    <source>
        <dbReference type="Proteomes" id="UP001355056"/>
    </source>
</evidence>
<proteinExistence type="predicted"/>
<protein>
    <recommendedName>
        <fullName evidence="3">Lipoprotein</fullName>
    </recommendedName>
</protein>
<gene>
    <name evidence="1" type="ORF">SNE34_01075</name>
</gene>
<dbReference type="EMBL" id="JAXGFP010000001">
    <property type="protein sequence ID" value="MEG3182607.1"/>
    <property type="molecule type" value="Genomic_DNA"/>
</dbReference>
<name>A0ABU7YU58_9GAMM</name>
<evidence type="ECO:0000313" key="1">
    <source>
        <dbReference type="EMBL" id="MEG3182607.1"/>
    </source>
</evidence>